<dbReference type="InterPro" id="IPR042448">
    <property type="entry name" value="CCNB1IP1"/>
</dbReference>
<evidence type="ECO:0000256" key="1">
    <source>
        <dbReference type="SAM" id="Coils"/>
    </source>
</evidence>
<feature type="region of interest" description="Disordered" evidence="2">
    <location>
        <begin position="103"/>
        <end position="142"/>
    </location>
</feature>
<keyword evidence="1" id="KW-0175">Coiled coil</keyword>
<feature type="region of interest" description="Disordered" evidence="2">
    <location>
        <begin position="184"/>
        <end position="210"/>
    </location>
</feature>
<name>A0ABR0JH61_9EURO</name>
<keyword evidence="4" id="KW-1185">Reference proteome</keyword>
<gene>
    <name evidence="3" type="ORF">LTR69_003815</name>
</gene>
<feature type="compositionally biased region" description="Low complexity" evidence="2">
    <location>
        <begin position="189"/>
        <end position="203"/>
    </location>
</feature>
<dbReference type="PANTHER" id="PTHR14305">
    <property type="entry name" value="E3 UBIQUITIN-PROTEIN LIGASE CCNB1IP1"/>
    <property type="match status" value="1"/>
</dbReference>
<evidence type="ECO:0000313" key="4">
    <source>
        <dbReference type="Proteomes" id="UP001345691"/>
    </source>
</evidence>
<feature type="coiled-coil region" evidence="1">
    <location>
        <begin position="26"/>
        <end position="67"/>
    </location>
</feature>
<protein>
    <recommendedName>
        <fullName evidence="5">Transcriptional repressor Tup1 N-terminal domain-containing protein</fullName>
    </recommendedName>
</protein>
<organism evidence="3 4">
    <name type="scientific">Exophiala sideris</name>
    <dbReference type="NCBI Taxonomy" id="1016849"/>
    <lineage>
        <taxon>Eukaryota</taxon>
        <taxon>Fungi</taxon>
        <taxon>Dikarya</taxon>
        <taxon>Ascomycota</taxon>
        <taxon>Pezizomycotina</taxon>
        <taxon>Eurotiomycetes</taxon>
        <taxon>Chaetothyriomycetidae</taxon>
        <taxon>Chaetothyriales</taxon>
        <taxon>Herpotrichiellaceae</taxon>
        <taxon>Exophiala</taxon>
    </lineage>
</organism>
<dbReference type="PANTHER" id="PTHR14305:SF0">
    <property type="entry name" value="E3 UBIQUITIN-PROTEIN LIGASE CCNB1IP1"/>
    <property type="match status" value="1"/>
</dbReference>
<dbReference type="EMBL" id="JAVRRF010000006">
    <property type="protein sequence ID" value="KAK5064047.1"/>
    <property type="molecule type" value="Genomic_DNA"/>
</dbReference>
<evidence type="ECO:0000256" key="2">
    <source>
        <dbReference type="SAM" id="MobiDB-lite"/>
    </source>
</evidence>
<sequence>MDKVVHEANTEIQAMQKRLGDSTFELQSLQQKHDELADYYREKSRKLAQVQKLYNALKQRAQAAEMIAPAASKDVEQTLQSITSVRRPDAGFAKPALRQDSQPILRPSVPERGNRPQDAAHGMGVEQLHPQQRSGSSAVAAAQRGMPSTATLPAKLGMYTATDAGDLLMRVSYRWHFWHSFTSSRAAGSGKSCCQSISPSSYSWENSVRA</sequence>
<comment type="caution">
    <text evidence="3">The sequence shown here is derived from an EMBL/GenBank/DDBJ whole genome shotgun (WGS) entry which is preliminary data.</text>
</comment>
<proteinExistence type="predicted"/>
<dbReference type="Proteomes" id="UP001345691">
    <property type="component" value="Unassembled WGS sequence"/>
</dbReference>
<evidence type="ECO:0000313" key="3">
    <source>
        <dbReference type="EMBL" id="KAK5064047.1"/>
    </source>
</evidence>
<evidence type="ECO:0008006" key="5">
    <source>
        <dbReference type="Google" id="ProtNLM"/>
    </source>
</evidence>
<accession>A0ABR0JH61</accession>
<reference evidence="3 4" key="1">
    <citation type="submission" date="2023-08" db="EMBL/GenBank/DDBJ databases">
        <title>Black Yeasts Isolated from many extreme environments.</title>
        <authorList>
            <person name="Coleine C."/>
            <person name="Stajich J.E."/>
            <person name="Selbmann L."/>
        </authorList>
    </citation>
    <scope>NUCLEOTIDE SEQUENCE [LARGE SCALE GENOMIC DNA]</scope>
    <source>
        <strain evidence="3 4">CCFEE 6328</strain>
    </source>
</reference>